<keyword evidence="2 4" id="KW-0521">NADP</keyword>
<reference evidence="10 11" key="1">
    <citation type="submission" date="2019-07" db="EMBL/GenBank/DDBJ databases">
        <title>Qingshengfaniella alkalisoli gen. nov., sp. nov., isolated from saline soil.</title>
        <authorList>
            <person name="Xu L."/>
            <person name="Huang X.-X."/>
            <person name="Sun J.-Q."/>
        </authorList>
    </citation>
    <scope>NUCLEOTIDE SEQUENCE [LARGE SCALE GENOMIC DNA]</scope>
    <source>
        <strain evidence="10 11">DSM 27279</strain>
    </source>
</reference>
<proteinExistence type="inferred from homology"/>
<feature type="binding site" evidence="6">
    <location>
        <begin position="9"/>
        <end position="14"/>
    </location>
    <ligand>
        <name>NADP(+)</name>
        <dbReference type="ChEBI" id="CHEBI:58349"/>
    </ligand>
</feature>
<gene>
    <name evidence="4" type="primary">proC</name>
    <name evidence="10" type="ORF">FOZ76_19215</name>
</gene>
<dbReference type="Gene3D" id="3.40.50.720">
    <property type="entry name" value="NAD(P)-binding Rossmann-like Domain"/>
    <property type="match status" value="1"/>
</dbReference>
<dbReference type="Pfam" id="PF14748">
    <property type="entry name" value="P5CR_dimer"/>
    <property type="match status" value="1"/>
</dbReference>
<comment type="catalytic activity">
    <reaction evidence="4 7">
        <text>L-proline + NADP(+) = (S)-1-pyrroline-5-carboxylate + NADPH + 2 H(+)</text>
        <dbReference type="Rhea" id="RHEA:14109"/>
        <dbReference type="ChEBI" id="CHEBI:15378"/>
        <dbReference type="ChEBI" id="CHEBI:17388"/>
        <dbReference type="ChEBI" id="CHEBI:57783"/>
        <dbReference type="ChEBI" id="CHEBI:58349"/>
        <dbReference type="ChEBI" id="CHEBI:60039"/>
        <dbReference type="EC" id="1.5.1.2"/>
    </reaction>
</comment>
<dbReference type="Gene3D" id="1.10.3730.10">
    <property type="entry name" value="ProC C-terminal domain-like"/>
    <property type="match status" value="1"/>
</dbReference>
<evidence type="ECO:0000256" key="4">
    <source>
        <dbReference type="HAMAP-Rule" id="MF_01925"/>
    </source>
</evidence>
<dbReference type="RefSeq" id="WP_143949902.1">
    <property type="nucleotide sequence ID" value="NZ_BAABMB010000003.1"/>
</dbReference>
<evidence type="ECO:0000313" key="10">
    <source>
        <dbReference type="EMBL" id="TSH91028.1"/>
    </source>
</evidence>
<feature type="binding site" evidence="6">
    <location>
        <begin position="69"/>
        <end position="72"/>
    </location>
    <ligand>
        <name>NADP(+)</name>
        <dbReference type="ChEBI" id="CHEBI:58349"/>
    </ligand>
</feature>
<dbReference type="FunFam" id="1.10.3730.10:FF:000001">
    <property type="entry name" value="Pyrroline-5-carboxylate reductase"/>
    <property type="match status" value="1"/>
</dbReference>
<organism evidence="10 11">
    <name type="scientific">Verticiella sediminum</name>
    <dbReference type="NCBI Taxonomy" id="1247510"/>
    <lineage>
        <taxon>Bacteria</taxon>
        <taxon>Pseudomonadati</taxon>
        <taxon>Pseudomonadota</taxon>
        <taxon>Betaproteobacteria</taxon>
        <taxon>Burkholderiales</taxon>
        <taxon>Alcaligenaceae</taxon>
        <taxon>Verticiella</taxon>
    </lineage>
</organism>
<dbReference type="NCBIfam" id="TIGR00112">
    <property type="entry name" value="proC"/>
    <property type="match status" value="1"/>
</dbReference>
<keyword evidence="11" id="KW-1185">Reference proteome</keyword>
<keyword evidence="4 7" id="KW-0028">Amino-acid biosynthesis</keyword>
<dbReference type="PANTHER" id="PTHR11645">
    <property type="entry name" value="PYRROLINE-5-CARBOXYLATE REDUCTASE"/>
    <property type="match status" value="1"/>
</dbReference>
<dbReference type="GO" id="GO:0005737">
    <property type="term" value="C:cytoplasm"/>
    <property type="evidence" value="ECO:0007669"/>
    <property type="project" value="UniProtKB-SubCell"/>
</dbReference>
<dbReference type="GO" id="GO:0055129">
    <property type="term" value="P:L-proline biosynthetic process"/>
    <property type="evidence" value="ECO:0007669"/>
    <property type="project" value="UniProtKB-UniRule"/>
</dbReference>
<sequence length="275" mass="27907">MIDTSIAFIGGGNMAAALAGGLAGKVVSAERIHVLDPNVQSHDAWRARGASVAAQPDEALARAAVWVYAVKPQIMKEVVAQTRPWLRDTLVISVAAGLRGDTLAGWLGEGGQPHGRVIRCMPNTPALIGAGASGLAAQAGVGAADRKLATTLLSAVGEVTWVADDAALDAVTALSGSGPAYVFLVIQALIDGGVSLGLSAEQARQLALATLAGATRLAAESDESPEVLRQRVTSKGGTTAAAIGVMQAQGLEATIARAMRAAAERAREMGQEFGA</sequence>
<dbReference type="InterPro" id="IPR000304">
    <property type="entry name" value="Pyrroline-COOH_reductase"/>
</dbReference>
<dbReference type="EC" id="1.5.1.2" evidence="4 5"/>
<protein>
    <recommendedName>
        <fullName evidence="4 5">Pyrroline-5-carboxylate reductase</fullName>
        <shortName evidence="4">P5C reductase</shortName>
        <shortName evidence="4">P5CR</shortName>
        <ecNumber evidence="4 5">1.5.1.2</ecNumber>
    </recommendedName>
    <alternativeName>
        <fullName evidence="4">PCA reductase</fullName>
    </alternativeName>
</protein>
<dbReference type="InterPro" id="IPR028939">
    <property type="entry name" value="P5C_Rdtase_cat_N"/>
</dbReference>
<dbReference type="InterPro" id="IPR053790">
    <property type="entry name" value="P5CR-like_CS"/>
</dbReference>
<dbReference type="PANTHER" id="PTHR11645:SF0">
    <property type="entry name" value="PYRROLINE-5-CARBOXYLATE REDUCTASE 3"/>
    <property type="match status" value="1"/>
</dbReference>
<dbReference type="PROSITE" id="PS00521">
    <property type="entry name" value="P5CR"/>
    <property type="match status" value="1"/>
</dbReference>
<evidence type="ECO:0000256" key="3">
    <source>
        <dbReference type="ARBA" id="ARBA00023002"/>
    </source>
</evidence>
<evidence type="ECO:0000256" key="6">
    <source>
        <dbReference type="PIRSR" id="PIRSR000193-1"/>
    </source>
</evidence>
<accession>A0A556ADQ8</accession>
<dbReference type="Pfam" id="PF03807">
    <property type="entry name" value="F420_oxidored"/>
    <property type="match status" value="1"/>
</dbReference>
<keyword evidence="3 4" id="KW-0560">Oxidoreductase</keyword>
<evidence type="ECO:0000313" key="11">
    <source>
        <dbReference type="Proteomes" id="UP000318405"/>
    </source>
</evidence>
<evidence type="ECO:0000259" key="9">
    <source>
        <dbReference type="Pfam" id="PF14748"/>
    </source>
</evidence>
<dbReference type="UniPathway" id="UPA00098">
    <property type="reaction ID" value="UER00361"/>
</dbReference>
<comment type="function">
    <text evidence="4">Catalyzes the reduction of 1-pyrroline-5-carboxylate (PCA) to L-proline.</text>
</comment>
<dbReference type="InterPro" id="IPR029036">
    <property type="entry name" value="P5CR_dimer"/>
</dbReference>
<dbReference type="AlphaFoldDB" id="A0A556ADQ8"/>
<dbReference type="InterPro" id="IPR036291">
    <property type="entry name" value="NAD(P)-bd_dom_sf"/>
</dbReference>
<keyword evidence="4 7" id="KW-0641">Proline biosynthesis</keyword>
<evidence type="ECO:0000256" key="2">
    <source>
        <dbReference type="ARBA" id="ARBA00022857"/>
    </source>
</evidence>
<comment type="similarity">
    <text evidence="1 4 7">Belongs to the pyrroline-5-carboxylate reductase family.</text>
</comment>
<dbReference type="EMBL" id="VLTJ01000038">
    <property type="protein sequence ID" value="TSH91028.1"/>
    <property type="molecule type" value="Genomic_DNA"/>
</dbReference>
<evidence type="ECO:0000259" key="8">
    <source>
        <dbReference type="Pfam" id="PF03807"/>
    </source>
</evidence>
<dbReference type="OrthoDB" id="9805754at2"/>
<comment type="subcellular location">
    <subcellularLocation>
        <location evidence="4">Cytoplasm</location>
    </subcellularLocation>
</comment>
<dbReference type="PIRSF" id="PIRSF000193">
    <property type="entry name" value="Pyrrol-5-carb_rd"/>
    <property type="match status" value="1"/>
</dbReference>
<dbReference type="GO" id="GO:0004735">
    <property type="term" value="F:pyrroline-5-carboxylate reductase activity"/>
    <property type="evidence" value="ECO:0007669"/>
    <property type="project" value="UniProtKB-UniRule"/>
</dbReference>
<evidence type="ECO:0000256" key="5">
    <source>
        <dbReference type="NCBIfam" id="TIGR00112"/>
    </source>
</evidence>
<dbReference type="SUPFAM" id="SSF51735">
    <property type="entry name" value="NAD(P)-binding Rossmann-fold domains"/>
    <property type="match status" value="1"/>
</dbReference>
<feature type="domain" description="Pyrroline-5-carboxylate reductase dimerisation" evidence="9">
    <location>
        <begin position="167"/>
        <end position="269"/>
    </location>
</feature>
<dbReference type="HAMAP" id="MF_01925">
    <property type="entry name" value="P5C_reductase"/>
    <property type="match status" value="1"/>
</dbReference>
<feature type="domain" description="Pyrroline-5-carboxylate reductase catalytic N-terminal" evidence="8">
    <location>
        <begin position="6"/>
        <end position="97"/>
    </location>
</feature>
<dbReference type="InterPro" id="IPR008927">
    <property type="entry name" value="6-PGluconate_DH-like_C_sf"/>
</dbReference>
<evidence type="ECO:0000256" key="1">
    <source>
        <dbReference type="ARBA" id="ARBA00005525"/>
    </source>
</evidence>
<comment type="catalytic activity">
    <reaction evidence="4">
        <text>L-proline + NAD(+) = (S)-1-pyrroline-5-carboxylate + NADH + 2 H(+)</text>
        <dbReference type="Rhea" id="RHEA:14105"/>
        <dbReference type="ChEBI" id="CHEBI:15378"/>
        <dbReference type="ChEBI" id="CHEBI:17388"/>
        <dbReference type="ChEBI" id="CHEBI:57540"/>
        <dbReference type="ChEBI" id="CHEBI:57945"/>
        <dbReference type="ChEBI" id="CHEBI:60039"/>
        <dbReference type="EC" id="1.5.1.2"/>
    </reaction>
</comment>
<comment type="caution">
    <text evidence="10">The sequence shown here is derived from an EMBL/GenBank/DDBJ whole genome shotgun (WGS) entry which is preliminary data.</text>
</comment>
<dbReference type="SUPFAM" id="SSF48179">
    <property type="entry name" value="6-phosphogluconate dehydrogenase C-terminal domain-like"/>
    <property type="match status" value="1"/>
</dbReference>
<keyword evidence="4" id="KW-0963">Cytoplasm</keyword>
<comment type="pathway">
    <text evidence="4 7">Amino-acid biosynthesis; L-proline biosynthesis; L-proline from L-glutamate 5-semialdehyde: step 1/1.</text>
</comment>
<evidence type="ECO:0000256" key="7">
    <source>
        <dbReference type="RuleBase" id="RU003903"/>
    </source>
</evidence>
<name>A0A556ADQ8_9BURK</name>
<dbReference type="Proteomes" id="UP000318405">
    <property type="component" value="Unassembled WGS sequence"/>
</dbReference>